<feature type="region of interest" description="Disordered" evidence="2">
    <location>
        <begin position="1"/>
        <end position="29"/>
    </location>
</feature>
<reference evidence="3 4" key="1">
    <citation type="journal article" date="2019" name="Int. J. Syst. Evol. Microbiol.">
        <title>The Global Catalogue of Microorganisms (GCM) 10K type strain sequencing project: providing services to taxonomists for standard genome sequencing and annotation.</title>
        <authorList>
            <consortium name="The Broad Institute Genomics Platform"/>
            <consortium name="The Broad Institute Genome Sequencing Center for Infectious Disease"/>
            <person name="Wu L."/>
            <person name="Ma J."/>
        </authorList>
    </citation>
    <scope>NUCLEOTIDE SEQUENCE [LARGE SCALE GENOMIC DNA]</scope>
    <source>
        <strain evidence="3 4">NBRC 111368</strain>
    </source>
</reference>
<dbReference type="PROSITE" id="PS51318">
    <property type="entry name" value="TAT"/>
    <property type="match status" value="1"/>
</dbReference>
<dbReference type="EMBL" id="JBHSWU010000025">
    <property type="protein sequence ID" value="MFC6723563.1"/>
    <property type="molecule type" value="Genomic_DNA"/>
</dbReference>
<protein>
    <submittedName>
        <fullName evidence="3">PotD/PotF family extracellular solute-binding protein</fullName>
    </submittedName>
</protein>
<feature type="region of interest" description="Disordered" evidence="2">
    <location>
        <begin position="50"/>
        <end position="81"/>
    </location>
</feature>
<sequence length="406" mass="45006">MSRRTSQPSSGETAPSGARESEQGSINRRSVLLSTAGAAASFLAGCASGSEVTGGGGGSSSTGTSTGTNADSGAKTGSADGEYSGKTLRVADWSGQYHTYFKNTVKPMYERETGATIELVPGWSAILSKIKSAPADNPPYDVAVTEGQMYNQARGGDLFLEIRKENVPNLEKVYPYLENFRSTDYAIPFDAAPVGVMYNDERINYEIADWQTLIDEESRLTMDGGFYAYTLHIAAIVADELDDVQEMYDEEYHQVPFETAEQFNVTSFYGSGAERWQQMQQRIATVAQSYFGVSIGRQKANDWVSVDLPNPTTGYLDHYGVVRGTDKRDMAEHFLNFMLRTDVQNEWGATSHQLLANREAEHSEIAREAGFPSSNDEYKDFHFPDYDYLEQYSSKFSSEFQKLKQS</sequence>
<evidence type="ECO:0000313" key="3">
    <source>
        <dbReference type="EMBL" id="MFC6723563.1"/>
    </source>
</evidence>
<organism evidence="3 4">
    <name type="scientific">Halobium palmae</name>
    <dbReference type="NCBI Taxonomy" id="1776492"/>
    <lineage>
        <taxon>Archaea</taxon>
        <taxon>Methanobacteriati</taxon>
        <taxon>Methanobacteriota</taxon>
        <taxon>Stenosarchaea group</taxon>
        <taxon>Halobacteria</taxon>
        <taxon>Halobacteriales</taxon>
        <taxon>Haloferacaceae</taxon>
        <taxon>Halobium</taxon>
    </lineage>
</organism>
<feature type="compositionally biased region" description="Polar residues" evidence="2">
    <location>
        <begin position="1"/>
        <end position="13"/>
    </location>
</feature>
<name>A0ABD5RW12_9EURY</name>
<evidence type="ECO:0000313" key="4">
    <source>
        <dbReference type="Proteomes" id="UP001596328"/>
    </source>
</evidence>
<evidence type="ECO:0000256" key="2">
    <source>
        <dbReference type="SAM" id="MobiDB-lite"/>
    </source>
</evidence>
<proteinExistence type="predicted"/>
<dbReference type="SUPFAM" id="SSF53850">
    <property type="entry name" value="Periplasmic binding protein-like II"/>
    <property type="match status" value="1"/>
</dbReference>
<accession>A0ABD5RW12</accession>
<dbReference type="PANTHER" id="PTHR30006">
    <property type="entry name" value="THIAMINE-BINDING PERIPLASMIC PROTEIN-RELATED"/>
    <property type="match status" value="1"/>
</dbReference>
<dbReference type="InterPro" id="IPR006311">
    <property type="entry name" value="TAT_signal"/>
</dbReference>
<dbReference type="Gene3D" id="3.40.190.10">
    <property type="entry name" value="Periplasmic binding protein-like II"/>
    <property type="match status" value="2"/>
</dbReference>
<evidence type="ECO:0000256" key="1">
    <source>
        <dbReference type="ARBA" id="ARBA00022729"/>
    </source>
</evidence>
<dbReference type="Proteomes" id="UP001596328">
    <property type="component" value="Unassembled WGS sequence"/>
</dbReference>
<dbReference type="Pfam" id="PF13416">
    <property type="entry name" value="SBP_bac_8"/>
    <property type="match status" value="1"/>
</dbReference>
<dbReference type="AlphaFoldDB" id="A0ABD5RW12"/>
<dbReference type="InterPro" id="IPR006059">
    <property type="entry name" value="SBP"/>
</dbReference>
<comment type="caution">
    <text evidence="3">The sequence shown here is derived from an EMBL/GenBank/DDBJ whole genome shotgun (WGS) entry which is preliminary data.</text>
</comment>
<gene>
    <name evidence="3" type="ORF">ACFQE1_03990</name>
</gene>
<dbReference type="PANTHER" id="PTHR30006:SF2">
    <property type="entry name" value="ABC TRANSPORTER SUBSTRATE-BINDING PROTEIN"/>
    <property type="match status" value="1"/>
</dbReference>
<keyword evidence="1" id="KW-0732">Signal</keyword>
<keyword evidence="4" id="KW-1185">Reference proteome</keyword>